<keyword evidence="2" id="KW-1185">Reference proteome</keyword>
<accession>A0A077ZB95</accession>
<proteinExistence type="predicted"/>
<dbReference type="EMBL" id="HG806189">
    <property type="protein sequence ID" value="CDW57612.1"/>
    <property type="molecule type" value="Genomic_DNA"/>
</dbReference>
<name>A0A077ZB95_TRITR</name>
<dbReference type="Proteomes" id="UP000030665">
    <property type="component" value="Unassembled WGS sequence"/>
</dbReference>
<gene>
    <name evidence="1" type="ORF">TTRE_0000590401</name>
</gene>
<organism evidence="1 2">
    <name type="scientific">Trichuris trichiura</name>
    <name type="common">Whipworm</name>
    <name type="synonym">Trichocephalus trichiurus</name>
    <dbReference type="NCBI Taxonomy" id="36087"/>
    <lineage>
        <taxon>Eukaryota</taxon>
        <taxon>Metazoa</taxon>
        <taxon>Ecdysozoa</taxon>
        <taxon>Nematoda</taxon>
        <taxon>Enoplea</taxon>
        <taxon>Dorylaimia</taxon>
        <taxon>Trichinellida</taxon>
        <taxon>Trichuridae</taxon>
        <taxon>Trichuris</taxon>
    </lineage>
</organism>
<evidence type="ECO:0000313" key="1">
    <source>
        <dbReference type="EMBL" id="CDW57612.1"/>
    </source>
</evidence>
<protein>
    <submittedName>
        <fullName evidence="1">Uncharacterized protein</fullName>
    </submittedName>
</protein>
<evidence type="ECO:0000313" key="2">
    <source>
        <dbReference type="Proteomes" id="UP000030665"/>
    </source>
</evidence>
<reference evidence="1" key="1">
    <citation type="submission" date="2014-01" db="EMBL/GenBank/DDBJ databases">
        <authorList>
            <person name="Aslett M."/>
        </authorList>
    </citation>
    <scope>NUCLEOTIDE SEQUENCE</scope>
</reference>
<sequence length="111" mass="12673">MSKKPTRAYSSELQSQAESLQEFKRAQQDRVINIVKRQTGYRVPLDTFSMVKLGWIDNSGRRNVPANFVDTLADDLKAADITSVHSMGKFHFQAHKENQYEKNEAGRAKTN</sequence>
<dbReference type="AlphaFoldDB" id="A0A077ZB95"/>
<reference evidence="1" key="2">
    <citation type="submission" date="2014-03" db="EMBL/GenBank/DDBJ databases">
        <title>The whipworm genome and dual-species transcriptomics of an intimate host-pathogen interaction.</title>
        <authorList>
            <person name="Foth B.J."/>
            <person name="Tsai I.J."/>
            <person name="Reid A.J."/>
            <person name="Bancroft A.J."/>
            <person name="Nichol S."/>
            <person name="Tracey A."/>
            <person name="Holroyd N."/>
            <person name="Cotton J.A."/>
            <person name="Stanley E.J."/>
            <person name="Zarowiecki M."/>
            <person name="Liu J.Z."/>
            <person name="Huckvale T."/>
            <person name="Cooper P.J."/>
            <person name="Grencis R.K."/>
            <person name="Berriman M."/>
        </authorList>
    </citation>
    <scope>NUCLEOTIDE SEQUENCE [LARGE SCALE GENOMIC DNA]</scope>
</reference>